<dbReference type="AlphaFoldDB" id="A0A803JZF5"/>
<dbReference type="Ensembl" id="ENSXETT00000109113">
    <property type="protein sequence ID" value="ENSXETP00000113417"/>
    <property type="gene ID" value="ENSXETG00000045608"/>
</dbReference>
<keyword evidence="2 5" id="KW-0540">Nuclease</keyword>
<dbReference type="PANTHER" id="PTHR11437">
    <property type="entry name" value="RIBONUCLEASE"/>
    <property type="match status" value="1"/>
</dbReference>
<proteinExistence type="inferred from homology"/>
<evidence type="ECO:0000256" key="4">
    <source>
        <dbReference type="ARBA" id="ARBA00022801"/>
    </source>
</evidence>
<evidence type="ECO:0000256" key="1">
    <source>
        <dbReference type="ARBA" id="ARBA00005600"/>
    </source>
</evidence>
<dbReference type="FunCoup" id="A0A803JZF5">
    <property type="interactions" value="662"/>
</dbReference>
<keyword evidence="4 5" id="KW-0378">Hydrolase</keyword>
<reference evidence="7" key="2">
    <citation type="submission" date="2021-03" db="UniProtKB">
        <authorList>
            <consortium name="Ensembl"/>
        </authorList>
    </citation>
    <scope>IDENTIFICATION</scope>
</reference>
<dbReference type="PROSITE" id="PS00127">
    <property type="entry name" value="RNASE_PANCREATIC"/>
    <property type="match status" value="1"/>
</dbReference>
<dbReference type="GO" id="GO:0004519">
    <property type="term" value="F:endonuclease activity"/>
    <property type="evidence" value="ECO:0007669"/>
    <property type="project" value="UniProtKB-KW"/>
</dbReference>
<dbReference type="SMART" id="SM00092">
    <property type="entry name" value="RNAse_Pc"/>
    <property type="match status" value="1"/>
</dbReference>
<dbReference type="GO" id="GO:0003676">
    <property type="term" value="F:nucleic acid binding"/>
    <property type="evidence" value="ECO:0007669"/>
    <property type="project" value="InterPro"/>
</dbReference>
<dbReference type="InterPro" id="IPR001427">
    <property type="entry name" value="RNaseA"/>
</dbReference>
<evidence type="ECO:0000256" key="5">
    <source>
        <dbReference type="RuleBase" id="RU000651"/>
    </source>
</evidence>
<dbReference type="GeneTree" id="ENSGT01000000220215"/>
<comment type="similarity">
    <text evidence="1 5">Belongs to the pancreatic ribonuclease family.</text>
</comment>
<keyword evidence="3 5" id="KW-0255">Endonuclease</keyword>
<evidence type="ECO:0000256" key="3">
    <source>
        <dbReference type="ARBA" id="ARBA00022759"/>
    </source>
</evidence>
<protein>
    <recommendedName>
        <fullName evidence="6">Ribonuclease A-domain domain-containing protein</fullName>
    </recommendedName>
</protein>
<dbReference type="PANTHER" id="PTHR11437:SF66">
    <property type="entry name" value="RNASE 3"/>
    <property type="match status" value="1"/>
</dbReference>
<accession>A0A803JZF5</accession>
<dbReference type="Gene3D" id="3.10.130.10">
    <property type="entry name" value="Ribonuclease A-like domain"/>
    <property type="match status" value="1"/>
</dbReference>
<dbReference type="InParanoid" id="A0A803JZF5"/>
<dbReference type="InterPro" id="IPR023411">
    <property type="entry name" value="RNaseA_AS"/>
</dbReference>
<evidence type="ECO:0000256" key="2">
    <source>
        <dbReference type="ARBA" id="ARBA00022722"/>
    </source>
</evidence>
<dbReference type="Pfam" id="PF00074">
    <property type="entry name" value="RnaseA"/>
    <property type="match status" value="1"/>
</dbReference>
<reference evidence="7" key="1">
    <citation type="journal article" date="2010" name="Science">
        <title>The genome of the Western clawed frog Xenopus tropicalis.</title>
        <authorList>
            <person name="Hellsten U."/>
            <person name="Harland R.M."/>
            <person name="Gilchrist M.J."/>
            <person name="Hendrix D."/>
            <person name="Jurka J."/>
            <person name="Kapitonov V."/>
            <person name="Ovcharenko I."/>
            <person name="Putnam N.H."/>
            <person name="Shu S."/>
            <person name="Taher L."/>
            <person name="Blitz I.L."/>
            <person name="Blumberg B."/>
            <person name="Dichmann D.S."/>
            <person name="Dubchak I."/>
            <person name="Amaya E."/>
            <person name="Detter J.C."/>
            <person name="Fletcher R."/>
            <person name="Gerhard D.S."/>
            <person name="Goodstein D."/>
            <person name="Graves T."/>
            <person name="Grigoriev I.V."/>
            <person name="Grimwood J."/>
            <person name="Kawashima T."/>
            <person name="Lindquist E."/>
            <person name="Lucas S.M."/>
            <person name="Mead P.E."/>
            <person name="Mitros T."/>
            <person name="Ogino H."/>
            <person name="Ohta Y."/>
            <person name="Poliakov A.V."/>
            <person name="Pollet N."/>
            <person name="Robert J."/>
            <person name="Salamov A."/>
            <person name="Sater A.K."/>
            <person name="Schmutz J."/>
            <person name="Terry A."/>
            <person name="Vize P.D."/>
            <person name="Warren W.C."/>
            <person name="Wells D."/>
            <person name="Wills A."/>
            <person name="Wilson R.K."/>
            <person name="Zimmerman L.B."/>
            <person name="Zorn A.M."/>
            <person name="Grainger R."/>
            <person name="Grammer T."/>
            <person name="Khokha M.K."/>
            <person name="Richardson P.M."/>
            <person name="Rokhsar D.S."/>
        </authorList>
    </citation>
    <scope>NUCLEOTIDE SEQUENCE [LARGE SCALE GENOMIC DNA]</scope>
    <source>
        <strain evidence="7">Nigerian</strain>
    </source>
</reference>
<name>A0A803JZF5_XENTR</name>
<dbReference type="SUPFAM" id="SSF54076">
    <property type="entry name" value="RNase A-like"/>
    <property type="match status" value="1"/>
</dbReference>
<organism evidence="7">
    <name type="scientific">Xenopus tropicalis</name>
    <name type="common">Western clawed frog</name>
    <name type="synonym">Silurana tropicalis</name>
    <dbReference type="NCBI Taxonomy" id="8364"/>
    <lineage>
        <taxon>Eukaryota</taxon>
        <taxon>Metazoa</taxon>
        <taxon>Chordata</taxon>
        <taxon>Craniata</taxon>
        <taxon>Vertebrata</taxon>
        <taxon>Euteleostomi</taxon>
        <taxon>Amphibia</taxon>
        <taxon>Batrachia</taxon>
        <taxon>Anura</taxon>
        <taxon>Pipoidea</taxon>
        <taxon>Pipidae</taxon>
        <taxon>Xenopodinae</taxon>
        <taxon>Xenopus</taxon>
        <taxon>Silurana</taxon>
    </lineage>
</organism>
<dbReference type="GO" id="GO:0016787">
    <property type="term" value="F:hydrolase activity"/>
    <property type="evidence" value="ECO:0007669"/>
    <property type="project" value="UniProtKB-KW"/>
</dbReference>
<evidence type="ECO:0000259" key="6">
    <source>
        <dbReference type="SMART" id="SM00092"/>
    </source>
</evidence>
<evidence type="ECO:0000313" key="7">
    <source>
        <dbReference type="Ensembl" id="ENSXETP00000113417"/>
    </source>
</evidence>
<sequence length="228" mass="25714">MPYSALCTLPCDELLQVQDWGGCHGDLLYLHICSWILCLLHECVIQPHLILFFFFRPHIPAIMVPVSSFLLRLCIVLSFSLPSDTQSFSDFENKHIVGEGAKINCNQTIKERKIWVENSQQQNKMFCKSHNTFIHDGGNVMKLCAGITQSTFVISKEAMPLTDCLLMKDSPEPPNCAYKQIGETGFINITCENHYPVHFAGYTLNYCASYSPCALTLIAVFLLSQLLL</sequence>
<dbReference type="InterPro" id="IPR036816">
    <property type="entry name" value="RNaseA-like_dom_sf"/>
</dbReference>
<feature type="domain" description="Ribonuclease A-domain" evidence="6">
    <location>
        <begin position="84"/>
        <end position="203"/>
    </location>
</feature>
<dbReference type="InterPro" id="IPR023412">
    <property type="entry name" value="RNaseA_domain"/>
</dbReference>